<dbReference type="InterPro" id="IPR025668">
    <property type="entry name" value="Tnp_DDE_dom"/>
</dbReference>
<dbReference type="EMBL" id="SLWS01000008">
    <property type="protein sequence ID" value="TCO54794.1"/>
    <property type="molecule type" value="Genomic_DNA"/>
</dbReference>
<dbReference type="InterPro" id="IPR008490">
    <property type="entry name" value="Transposase_InsH_N"/>
</dbReference>
<comment type="caution">
    <text evidence="3">The sequence shown here is derived from an EMBL/GenBank/DDBJ whole genome shotgun (WGS) entry which is preliminary data.</text>
</comment>
<evidence type="ECO:0000259" key="1">
    <source>
        <dbReference type="Pfam" id="PF05598"/>
    </source>
</evidence>
<keyword evidence="4" id="KW-1185">Reference proteome</keyword>
<dbReference type="RefSeq" id="WP_132122587.1">
    <property type="nucleotide sequence ID" value="NZ_SLWS01000008.1"/>
</dbReference>
<dbReference type="Proteomes" id="UP000295680">
    <property type="component" value="Unassembled WGS sequence"/>
</dbReference>
<dbReference type="OrthoDB" id="3313640at2"/>
<proteinExistence type="predicted"/>
<organism evidence="3 4">
    <name type="scientific">Actinocrispum wychmicini</name>
    <dbReference type="NCBI Taxonomy" id="1213861"/>
    <lineage>
        <taxon>Bacteria</taxon>
        <taxon>Bacillati</taxon>
        <taxon>Actinomycetota</taxon>
        <taxon>Actinomycetes</taxon>
        <taxon>Pseudonocardiales</taxon>
        <taxon>Pseudonocardiaceae</taxon>
        <taxon>Actinocrispum</taxon>
    </lineage>
</organism>
<dbReference type="Pfam" id="PF13751">
    <property type="entry name" value="DDE_Tnp_1_6"/>
    <property type="match status" value="1"/>
</dbReference>
<dbReference type="AlphaFoldDB" id="A0A4R2J861"/>
<evidence type="ECO:0000313" key="3">
    <source>
        <dbReference type="EMBL" id="TCO54794.1"/>
    </source>
</evidence>
<sequence>MSLRAGVMGSVPVETARVARAAFPKGSPAMRLRDALGPLFRDAQFVDLFPKRGKPGLSPALLTMVSVLQYCEGLTDRQAVQAMAGRIDWKYALGVELTDTGCDFSVLSEFRDRLVAQDAGVRILDTILDAAREKGLVKKRGRARTDSTHVVGAIRQINRLGLVGESLRAALEQLADAAPEWLTEHADLDWFDRYGRRIEMFQLPAKDTERAARAARVGADGMRLWQLLTSTQAPAGLAHLERVELLRRVWVQEYHVTDGIVVMRDPKDRPPAGVRLVSPYDPDARTGKKRHTYWDGYTLHVTETCDPGLPRLVTHVATTSASVTDVETTEVVHEGLSGRGLLPGEHVVDAGYVTAHTLTRSAARGVRVVGPVLPDTTWQTTTARGYAAADFRVDWGAGVVTCPRGKHSTGWAPRPNRHGTPTISVSFPAEACRPCPVRELCTTSVWKGRTLTLLPRPEHEALTRARLAQRTDTWQDDYRSRAGIEGTLNQAVNTLGARRARYRGLAKTHLQHHFTAAALNFIRIDNHLTGRPLAPTRVSTLAALKPAA</sequence>
<reference evidence="3 4" key="1">
    <citation type="submission" date="2019-03" db="EMBL/GenBank/DDBJ databases">
        <title>Genomic Encyclopedia of Type Strains, Phase IV (KMG-IV): sequencing the most valuable type-strain genomes for metagenomic binning, comparative biology and taxonomic classification.</title>
        <authorList>
            <person name="Goeker M."/>
        </authorList>
    </citation>
    <scope>NUCLEOTIDE SEQUENCE [LARGE SCALE GENOMIC DNA]</scope>
    <source>
        <strain evidence="3 4">DSM 45934</strain>
    </source>
</reference>
<gene>
    <name evidence="3" type="ORF">EV192_10882</name>
</gene>
<dbReference type="PANTHER" id="PTHR35604">
    <property type="entry name" value="TRANSPOSASE INSH FOR INSERTION SEQUENCE ELEMENT IS5A-RELATED"/>
    <property type="match status" value="1"/>
</dbReference>
<dbReference type="Pfam" id="PF05598">
    <property type="entry name" value="DUF772"/>
    <property type="match status" value="1"/>
</dbReference>
<feature type="domain" description="Transposase InsH N-terminal" evidence="1">
    <location>
        <begin position="20"/>
        <end position="113"/>
    </location>
</feature>
<dbReference type="NCBIfam" id="NF033551">
    <property type="entry name" value="transpos_IS1182"/>
    <property type="match status" value="1"/>
</dbReference>
<accession>A0A4R2J861</accession>
<protein>
    <submittedName>
        <fullName evidence="3">Transposase</fullName>
    </submittedName>
</protein>
<dbReference type="PANTHER" id="PTHR35604:SF2">
    <property type="entry name" value="TRANSPOSASE INSH FOR INSERTION SEQUENCE ELEMENT IS5A-RELATED"/>
    <property type="match status" value="1"/>
</dbReference>
<dbReference type="InterPro" id="IPR047629">
    <property type="entry name" value="IS1182_transpos"/>
</dbReference>
<feature type="domain" description="Transposase DDE" evidence="2">
    <location>
        <begin position="401"/>
        <end position="524"/>
    </location>
</feature>
<evidence type="ECO:0000313" key="4">
    <source>
        <dbReference type="Proteomes" id="UP000295680"/>
    </source>
</evidence>
<name>A0A4R2J861_9PSEU</name>
<evidence type="ECO:0000259" key="2">
    <source>
        <dbReference type="Pfam" id="PF13751"/>
    </source>
</evidence>